<dbReference type="InterPro" id="IPR050445">
    <property type="entry name" value="Bact_polysacc_biosynth/exp"/>
</dbReference>
<evidence type="ECO:0000313" key="9">
    <source>
        <dbReference type="EMBL" id="MBN3965669.1"/>
    </source>
</evidence>
<name>A0ABS3AFX4_9PSED</name>
<proteinExistence type="predicted"/>
<accession>A0ABS3AFX4</accession>
<sequence length="348" mass="38745">MANNPANTQGMNEINLYELVVALWAQKFLIVGVALVVTLAAATYAFVTKPVYEARVYLQPPTLNGIADFNYGRTRDSELTPITIKDVYDVFTRCLQSETLRRAFFKDTYLPSLSESERGGSQDVLYSKFLRELTIGFPTKEQPDRYSIAAEGEDAAQVTDWVKTFAATAGSAAENEMIRNTTREAEVRARNLGQQISTIQETESRIRQDSITRLREALTIAEAIGLQNPPIISGNLSAEVSAAMDGQLTYMRGSKALKAEIENLENRKSDDPFIEKLRALQIKQSFYQDLQVSPETVSVYRQDGPIEQPDRPIKPKKGLIILLGLLLGTILGVMIALIRYLVLTKKSA</sequence>
<evidence type="ECO:0000256" key="3">
    <source>
        <dbReference type="ARBA" id="ARBA00022692"/>
    </source>
</evidence>
<keyword evidence="5 6" id="KW-0472">Membrane</keyword>
<dbReference type="Pfam" id="PF13807">
    <property type="entry name" value="GNVR"/>
    <property type="match status" value="1"/>
</dbReference>
<feature type="domain" description="Tyrosine-protein kinase G-rich" evidence="8">
    <location>
        <begin position="307"/>
        <end position="340"/>
    </location>
</feature>
<evidence type="ECO:0000256" key="2">
    <source>
        <dbReference type="ARBA" id="ARBA00022475"/>
    </source>
</evidence>
<evidence type="ECO:0000259" key="8">
    <source>
        <dbReference type="Pfam" id="PF13807"/>
    </source>
</evidence>
<dbReference type="Pfam" id="PF02706">
    <property type="entry name" value="Wzz"/>
    <property type="match status" value="1"/>
</dbReference>
<evidence type="ECO:0000256" key="6">
    <source>
        <dbReference type="SAM" id="Phobius"/>
    </source>
</evidence>
<feature type="domain" description="Polysaccharide chain length determinant N-terminal" evidence="7">
    <location>
        <begin position="12"/>
        <end position="107"/>
    </location>
</feature>
<organism evidence="9 10">
    <name type="scientific">Pseudomonas gregormendelii</name>
    <dbReference type="NCBI Taxonomy" id="1628277"/>
    <lineage>
        <taxon>Bacteria</taxon>
        <taxon>Pseudomonadati</taxon>
        <taxon>Pseudomonadota</taxon>
        <taxon>Gammaproteobacteria</taxon>
        <taxon>Pseudomonadales</taxon>
        <taxon>Pseudomonadaceae</taxon>
        <taxon>Pseudomonas</taxon>
    </lineage>
</organism>
<reference evidence="9 10" key="1">
    <citation type="journal article" date="2021" name="Int. J. Syst. Evol. Microbiol.">
        <title>Pseudomonas piscium sp. nov., Pseudomonas pisciculturae sp. nov., Pseudomonas mucoides sp. nov. and Pseudomonas neuropathica sp. nov. isolated from rainbow trout.</title>
        <authorList>
            <person name="Duman M."/>
            <person name="Mulet M."/>
            <person name="Altun S."/>
            <person name="Saticioglu I.B."/>
            <person name="Gomila M."/>
            <person name="Lalucat J."/>
            <person name="Garcia-Valdes E."/>
        </authorList>
    </citation>
    <scope>NUCLEOTIDE SEQUENCE [LARGE SCALE GENOMIC DNA]</scope>
    <source>
        <strain evidence="9 10">LMG 28632</strain>
    </source>
</reference>
<keyword evidence="4 6" id="KW-1133">Transmembrane helix</keyword>
<dbReference type="PANTHER" id="PTHR32309">
    <property type="entry name" value="TYROSINE-PROTEIN KINASE"/>
    <property type="match status" value="1"/>
</dbReference>
<dbReference type="Gene3D" id="3.30.1890.10">
    <property type="entry name" value="FepE-like"/>
    <property type="match status" value="1"/>
</dbReference>
<gene>
    <name evidence="9" type="ORF">IMW75_10275</name>
</gene>
<keyword evidence="3 6" id="KW-0812">Transmembrane</keyword>
<evidence type="ECO:0000313" key="10">
    <source>
        <dbReference type="Proteomes" id="UP000772591"/>
    </source>
</evidence>
<protein>
    <submittedName>
        <fullName evidence="9">LPS O-antigen chain length determinant protein WzzB</fullName>
    </submittedName>
</protein>
<feature type="transmembrane region" description="Helical" evidence="6">
    <location>
        <begin position="28"/>
        <end position="47"/>
    </location>
</feature>
<dbReference type="InterPro" id="IPR032807">
    <property type="entry name" value="GNVR"/>
</dbReference>
<dbReference type="SUPFAM" id="SSF160355">
    <property type="entry name" value="Bacterial polysaccharide co-polymerase-like"/>
    <property type="match status" value="1"/>
</dbReference>
<comment type="caution">
    <text evidence="9">The sequence shown here is derived from an EMBL/GenBank/DDBJ whole genome shotgun (WGS) entry which is preliminary data.</text>
</comment>
<dbReference type="RefSeq" id="WP_205892543.1">
    <property type="nucleotide sequence ID" value="NZ_JADEVO010000011.1"/>
</dbReference>
<dbReference type="InterPro" id="IPR003856">
    <property type="entry name" value="LPS_length_determ_N"/>
</dbReference>
<keyword evidence="2" id="KW-1003">Cell membrane</keyword>
<dbReference type="Proteomes" id="UP000772591">
    <property type="component" value="Unassembled WGS sequence"/>
</dbReference>
<evidence type="ECO:0000259" key="7">
    <source>
        <dbReference type="Pfam" id="PF02706"/>
    </source>
</evidence>
<evidence type="ECO:0000256" key="5">
    <source>
        <dbReference type="ARBA" id="ARBA00023136"/>
    </source>
</evidence>
<evidence type="ECO:0000256" key="1">
    <source>
        <dbReference type="ARBA" id="ARBA00004651"/>
    </source>
</evidence>
<evidence type="ECO:0000256" key="4">
    <source>
        <dbReference type="ARBA" id="ARBA00022989"/>
    </source>
</evidence>
<keyword evidence="10" id="KW-1185">Reference proteome</keyword>
<dbReference type="PANTHER" id="PTHR32309:SF13">
    <property type="entry name" value="FERRIC ENTEROBACTIN TRANSPORT PROTEIN FEPE"/>
    <property type="match status" value="1"/>
</dbReference>
<dbReference type="EMBL" id="JADEVO010000011">
    <property type="protein sequence ID" value="MBN3965669.1"/>
    <property type="molecule type" value="Genomic_DNA"/>
</dbReference>
<feature type="transmembrane region" description="Helical" evidence="6">
    <location>
        <begin position="319"/>
        <end position="342"/>
    </location>
</feature>
<comment type="subcellular location">
    <subcellularLocation>
        <location evidence="1">Cell membrane</location>
        <topology evidence="1">Multi-pass membrane protein</topology>
    </subcellularLocation>
</comment>